<dbReference type="FunFam" id="3.40.50.880:FF:000033">
    <property type="entry name" value="Glutamine amidotransferase class-I"/>
    <property type="match status" value="1"/>
</dbReference>
<keyword evidence="2" id="KW-0315">Glutamine amidotransferase</keyword>
<keyword evidence="2" id="KW-0436">Ligase</keyword>
<comment type="caution">
    <text evidence="2">The sequence shown here is derived from an EMBL/GenBank/DDBJ whole genome shotgun (WGS) entry which is preliminary data.</text>
</comment>
<dbReference type="eggNOG" id="COG0518">
    <property type="taxonomic scope" value="Bacteria"/>
</dbReference>
<dbReference type="PATRIC" id="fig|745411.4.peg.806"/>
<dbReference type="InterPro" id="IPR044992">
    <property type="entry name" value="ChyE-like"/>
</dbReference>
<dbReference type="AlphaFoldDB" id="K2JNA8"/>
<dbReference type="GO" id="GO:0005829">
    <property type="term" value="C:cytosol"/>
    <property type="evidence" value="ECO:0007669"/>
    <property type="project" value="TreeGrafter"/>
</dbReference>
<dbReference type="GO" id="GO:0016740">
    <property type="term" value="F:transferase activity"/>
    <property type="evidence" value="ECO:0007669"/>
    <property type="project" value="UniProtKB-KW"/>
</dbReference>
<accession>K2JNA8</accession>
<name>K2JNA8_9GAMM</name>
<evidence type="ECO:0000313" key="3">
    <source>
        <dbReference type="Proteomes" id="UP000006755"/>
    </source>
</evidence>
<dbReference type="OrthoDB" id="9813383at2"/>
<dbReference type="STRING" id="745411.B3C1_04080"/>
<evidence type="ECO:0000313" key="2">
    <source>
        <dbReference type="EMBL" id="EKE76743.1"/>
    </source>
</evidence>
<organism evidence="2 3">
    <name type="scientific">Gallaecimonas xiamenensis 3-C-1</name>
    <dbReference type="NCBI Taxonomy" id="745411"/>
    <lineage>
        <taxon>Bacteria</taxon>
        <taxon>Pseudomonadati</taxon>
        <taxon>Pseudomonadota</taxon>
        <taxon>Gammaproteobacteria</taxon>
        <taxon>Enterobacterales</taxon>
        <taxon>Gallaecimonadaceae</taxon>
        <taxon>Gallaecimonas</taxon>
    </lineage>
</organism>
<dbReference type="EMBL" id="AMRI01000004">
    <property type="protein sequence ID" value="EKE76743.1"/>
    <property type="molecule type" value="Genomic_DNA"/>
</dbReference>
<dbReference type="CDD" id="cd01741">
    <property type="entry name" value="GATase1_1"/>
    <property type="match status" value="1"/>
</dbReference>
<dbReference type="Proteomes" id="UP000006755">
    <property type="component" value="Unassembled WGS sequence"/>
</dbReference>
<gene>
    <name evidence="2" type="ORF">B3C1_04080</name>
</gene>
<dbReference type="GO" id="GO:0003922">
    <property type="term" value="F:GMP synthase (glutamine-hydrolyzing) activity"/>
    <property type="evidence" value="ECO:0007669"/>
    <property type="project" value="UniProtKB-EC"/>
</dbReference>
<dbReference type="SUPFAM" id="SSF52317">
    <property type="entry name" value="Class I glutamine amidotransferase-like"/>
    <property type="match status" value="1"/>
</dbReference>
<feature type="domain" description="Glutamine amidotransferase" evidence="1">
    <location>
        <begin position="24"/>
        <end position="179"/>
    </location>
</feature>
<sequence length="228" mass="24196">MQIQILVHEAFEGPGAILEWAQSRGLAVAVSALYDNDPLPKAGEAELLVVMGGPQSPDTQDCPYFDSQAEQQLIRDTLAQGKGVLGVCLGAQLIGAALGARHQASPEPEIGVYPIVLTGPDPLLAGFPKELLVGHWHQDMPGLPEGAKVLAQSAGCPRQIVRFADKAWGFQCHLELNPGLVEGLLAQGPLPQGPYVMAPETFLAQDFTEMNGLLLRFLDGFASQLGLG</sequence>
<keyword evidence="2" id="KW-0808">Transferase</keyword>
<dbReference type="PANTHER" id="PTHR42695:SF5">
    <property type="entry name" value="GLUTAMINE AMIDOTRANSFERASE YLR126C-RELATED"/>
    <property type="match status" value="1"/>
</dbReference>
<dbReference type="Gene3D" id="3.40.50.880">
    <property type="match status" value="1"/>
</dbReference>
<dbReference type="EC" id="6.3.5.2" evidence="2"/>
<reference evidence="2 3" key="1">
    <citation type="journal article" date="2012" name="J. Bacteriol.">
        <title>Genome Sequence of Gallaecimonas xiamenensis Type Strain 3-C-1.</title>
        <authorList>
            <person name="Lai Q."/>
            <person name="Wang L."/>
            <person name="Wang W."/>
            <person name="Shao Z."/>
        </authorList>
    </citation>
    <scope>NUCLEOTIDE SEQUENCE [LARGE SCALE GENOMIC DNA]</scope>
    <source>
        <strain evidence="2 3">3-C-1</strain>
    </source>
</reference>
<proteinExistence type="predicted"/>
<protein>
    <submittedName>
        <fullName evidence="2">Glutamine amidotransferase</fullName>
        <ecNumber evidence="2">6.3.5.2</ecNumber>
    </submittedName>
</protein>
<dbReference type="PANTHER" id="PTHR42695">
    <property type="entry name" value="GLUTAMINE AMIDOTRANSFERASE YLR126C-RELATED"/>
    <property type="match status" value="1"/>
</dbReference>
<dbReference type="InterPro" id="IPR017926">
    <property type="entry name" value="GATASE"/>
</dbReference>
<keyword evidence="3" id="KW-1185">Reference proteome</keyword>
<dbReference type="InterPro" id="IPR029062">
    <property type="entry name" value="Class_I_gatase-like"/>
</dbReference>
<dbReference type="PROSITE" id="PS51273">
    <property type="entry name" value="GATASE_TYPE_1"/>
    <property type="match status" value="1"/>
</dbReference>
<evidence type="ECO:0000259" key="1">
    <source>
        <dbReference type="Pfam" id="PF00117"/>
    </source>
</evidence>
<dbReference type="Pfam" id="PF00117">
    <property type="entry name" value="GATase"/>
    <property type="match status" value="1"/>
</dbReference>
<dbReference type="RefSeq" id="WP_008483102.1">
    <property type="nucleotide sequence ID" value="NZ_AMRI01000004.1"/>
</dbReference>